<keyword evidence="4" id="KW-0934">Plastid</keyword>
<dbReference type="AlphaFoldDB" id="A0A381P779"/>
<dbReference type="GO" id="GO:0006508">
    <property type="term" value="P:proteolysis"/>
    <property type="evidence" value="ECO:0007669"/>
    <property type="project" value="UniProtKB-KW"/>
</dbReference>
<dbReference type="GO" id="GO:0016020">
    <property type="term" value="C:membrane"/>
    <property type="evidence" value="ECO:0007669"/>
    <property type="project" value="UniProtKB-SubCell"/>
</dbReference>
<comment type="subcellular location">
    <subcellularLocation>
        <location evidence="1">Membrane</location>
        <topology evidence="1">Multi-pass membrane protein</topology>
    </subcellularLocation>
    <subcellularLocation>
        <location evidence="2">Plastid</location>
        <location evidence="2">Chloroplast</location>
    </subcellularLocation>
</comment>
<evidence type="ECO:0000256" key="4">
    <source>
        <dbReference type="ARBA" id="ARBA00022640"/>
    </source>
</evidence>
<evidence type="ECO:0000256" key="11">
    <source>
        <dbReference type="SAM" id="MobiDB-lite"/>
    </source>
</evidence>
<dbReference type="EMBL" id="UINC01000849">
    <property type="protein sequence ID" value="SUZ62129.1"/>
    <property type="molecule type" value="Genomic_DNA"/>
</dbReference>
<evidence type="ECO:0000256" key="2">
    <source>
        <dbReference type="ARBA" id="ARBA00004229"/>
    </source>
</evidence>
<keyword evidence="9 12" id="KW-1133">Transmembrane helix</keyword>
<keyword evidence="10 12" id="KW-0472">Membrane</keyword>
<evidence type="ECO:0000256" key="7">
    <source>
        <dbReference type="ARBA" id="ARBA00022801"/>
    </source>
</evidence>
<evidence type="ECO:0000256" key="8">
    <source>
        <dbReference type="ARBA" id="ARBA00022946"/>
    </source>
</evidence>
<evidence type="ECO:0000313" key="14">
    <source>
        <dbReference type="EMBL" id="SUZ62129.1"/>
    </source>
</evidence>
<dbReference type="PANTHER" id="PTHR31412">
    <property type="entry name" value="ZINC METALLOPROTEASE EGY1"/>
    <property type="match status" value="1"/>
</dbReference>
<gene>
    <name evidence="14" type="ORF">METZ01_LOCUS14983</name>
</gene>
<feature type="transmembrane region" description="Helical" evidence="12">
    <location>
        <begin position="252"/>
        <end position="273"/>
    </location>
</feature>
<reference evidence="14" key="1">
    <citation type="submission" date="2018-05" db="EMBL/GenBank/DDBJ databases">
        <authorList>
            <person name="Lanie J.A."/>
            <person name="Ng W.-L."/>
            <person name="Kazmierczak K.M."/>
            <person name="Andrzejewski T.M."/>
            <person name="Davidsen T.M."/>
            <person name="Wayne K.J."/>
            <person name="Tettelin H."/>
            <person name="Glass J.I."/>
            <person name="Rusch D."/>
            <person name="Podicherti R."/>
            <person name="Tsui H.-C.T."/>
            <person name="Winkler M.E."/>
        </authorList>
    </citation>
    <scope>NUCLEOTIDE SEQUENCE</scope>
</reference>
<feature type="transmembrane region" description="Helical" evidence="12">
    <location>
        <begin position="70"/>
        <end position="88"/>
    </location>
</feature>
<feature type="transmembrane region" description="Helical" evidence="12">
    <location>
        <begin position="180"/>
        <end position="204"/>
    </location>
</feature>
<keyword evidence="5" id="KW-0645">Protease</keyword>
<feature type="domain" description="Peptidase M50" evidence="13">
    <location>
        <begin position="118"/>
        <end position="294"/>
    </location>
</feature>
<evidence type="ECO:0000256" key="1">
    <source>
        <dbReference type="ARBA" id="ARBA00004141"/>
    </source>
</evidence>
<keyword evidence="8" id="KW-0809">Transit peptide</keyword>
<feature type="compositionally biased region" description="Polar residues" evidence="11">
    <location>
        <begin position="36"/>
        <end position="48"/>
    </location>
</feature>
<feature type="transmembrane region" description="Helical" evidence="12">
    <location>
        <begin position="309"/>
        <end position="326"/>
    </location>
</feature>
<dbReference type="InterPro" id="IPR044838">
    <property type="entry name" value="EGY1-like"/>
</dbReference>
<feature type="transmembrane region" description="Helical" evidence="12">
    <location>
        <begin position="338"/>
        <end position="363"/>
    </location>
</feature>
<keyword evidence="3" id="KW-0150">Chloroplast</keyword>
<feature type="transmembrane region" description="Helical" evidence="12">
    <location>
        <begin position="108"/>
        <end position="127"/>
    </location>
</feature>
<feature type="transmembrane region" description="Helical" evidence="12">
    <location>
        <begin position="285"/>
        <end position="303"/>
    </location>
</feature>
<proteinExistence type="predicted"/>
<evidence type="ECO:0000256" key="10">
    <source>
        <dbReference type="ARBA" id="ARBA00023136"/>
    </source>
</evidence>
<dbReference type="GO" id="GO:0008233">
    <property type="term" value="F:peptidase activity"/>
    <property type="evidence" value="ECO:0007669"/>
    <property type="project" value="UniProtKB-KW"/>
</dbReference>
<organism evidence="14">
    <name type="scientific">marine metagenome</name>
    <dbReference type="NCBI Taxonomy" id="408172"/>
    <lineage>
        <taxon>unclassified sequences</taxon>
        <taxon>metagenomes</taxon>
        <taxon>ecological metagenomes</taxon>
    </lineage>
</organism>
<accession>A0A381P779</accession>
<name>A0A381P779_9ZZZZ</name>
<dbReference type="Pfam" id="PF02163">
    <property type="entry name" value="Peptidase_M50"/>
    <property type="match status" value="1"/>
</dbReference>
<dbReference type="InterPro" id="IPR008915">
    <property type="entry name" value="Peptidase_M50"/>
</dbReference>
<dbReference type="PANTHER" id="PTHR31412:SF0">
    <property type="entry name" value="ZINC METALLOPROTEASE EGY1, CHLOROPLASTIC-RELATED"/>
    <property type="match status" value="1"/>
</dbReference>
<dbReference type="CDD" id="cd06160">
    <property type="entry name" value="S2P-M50_like_2"/>
    <property type="match status" value="1"/>
</dbReference>
<evidence type="ECO:0000256" key="5">
    <source>
        <dbReference type="ARBA" id="ARBA00022670"/>
    </source>
</evidence>
<evidence type="ECO:0000259" key="13">
    <source>
        <dbReference type="Pfam" id="PF02163"/>
    </source>
</evidence>
<feature type="region of interest" description="Disordered" evidence="11">
    <location>
        <begin position="1"/>
        <end position="63"/>
    </location>
</feature>
<evidence type="ECO:0000256" key="3">
    <source>
        <dbReference type="ARBA" id="ARBA00022528"/>
    </source>
</evidence>
<protein>
    <recommendedName>
        <fullName evidence="13">Peptidase M50 domain-containing protein</fullName>
    </recommendedName>
</protein>
<evidence type="ECO:0000256" key="12">
    <source>
        <dbReference type="SAM" id="Phobius"/>
    </source>
</evidence>
<evidence type="ECO:0000256" key="9">
    <source>
        <dbReference type="ARBA" id="ARBA00022989"/>
    </source>
</evidence>
<keyword evidence="7" id="KW-0378">Hydrolase</keyword>
<sequence length="369" mass="40108">MSEKRNGNRSPGFLEETSPDATTPLDHCSTPEGAPTLNQLTSSDQQPTELCHERTRAPGNHGPPRIRTNIVLFVLTFTSSIYWGFIQYQQFYSEELQAVLTSNPLEAPSALLGGLPFGVAVIAILLAHEMGHYLTCRHYGIEASLPYFLPLPPPNLVPTLLPGTMGAVIRIRGAITSRRALFDIAVAGPIAGWVAALPILAYGLSQSRVVSTIEIETSGFYLTLGEPLLWGPMARLFGPEIGPTQDLVMHPLAFVGWFALLITAMNLLPVGQLDGGHLLYSLVPRWHRALSVTVLILMFFAGFRFFPGWILFAVVVSALFIMGGLGKPRPIDDGQKLGATRIVLTLVALAIFVTSFMLIPVTIPPIVFS</sequence>
<keyword evidence="6 12" id="KW-0812">Transmembrane</keyword>
<dbReference type="GO" id="GO:0009507">
    <property type="term" value="C:chloroplast"/>
    <property type="evidence" value="ECO:0007669"/>
    <property type="project" value="UniProtKB-SubCell"/>
</dbReference>
<evidence type="ECO:0000256" key="6">
    <source>
        <dbReference type="ARBA" id="ARBA00022692"/>
    </source>
</evidence>